<dbReference type="Proteomes" id="UP001146120">
    <property type="component" value="Unassembled WGS sequence"/>
</dbReference>
<feature type="region of interest" description="Disordered" evidence="1">
    <location>
        <begin position="99"/>
        <end position="122"/>
    </location>
</feature>
<reference evidence="3" key="2">
    <citation type="journal article" date="2023" name="Microbiol Resour">
        <title>Decontamination and Annotation of the Draft Genome Sequence of the Oomycete Lagenidium giganteum ARSEF 373.</title>
        <authorList>
            <person name="Morgan W.R."/>
            <person name="Tartar A."/>
        </authorList>
    </citation>
    <scope>NUCLEOTIDE SEQUENCE</scope>
    <source>
        <strain evidence="3">ARSEF 373</strain>
    </source>
</reference>
<dbReference type="AlphaFoldDB" id="A0AAV2YRH3"/>
<protein>
    <submittedName>
        <fullName evidence="3">Uncharacterized protein</fullName>
    </submittedName>
</protein>
<gene>
    <name evidence="3" type="ORF">N0F65_009172</name>
</gene>
<name>A0AAV2YRH3_9STRA</name>
<dbReference type="EMBL" id="DAKRPA010000159">
    <property type="protein sequence ID" value="DAZ96705.1"/>
    <property type="molecule type" value="Genomic_DNA"/>
</dbReference>
<reference evidence="3" key="1">
    <citation type="submission" date="2022-11" db="EMBL/GenBank/DDBJ databases">
        <authorList>
            <person name="Morgan W.R."/>
            <person name="Tartar A."/>
        </authorList>
    </citation>
    <scope>NUCLEOTIDE SEQUENCE</scope>
    <source>
        <strain evidence="3">ARSEF 373</strain>
    </source>
</reference>
<evidence type="ECO:0000313" key="3">
    <source>
        <dbReference type="EMBL" id="DAZ96705.1"/>
    </source>
</evidence>
<sequence length="122" mass="13423">MRAVLALAVACWLSLHSASVVAADITQDRTAWRRARSRDRGNDDGSTPIFEVGFSDSEEAVLKAQQGQDLSMISKMLNGRSVPEIQRRCVELGLRCGQGVEPPESGSERWRVKPKAPRAAKF</sequence>
<evidence type="ECO:0000256" key="2">
    <source>
        <dbReference type="SAM" id="SignalP"/>
    </source>
</evidence>
<accession>A0AAV2YRH3</accession>
<keyword evidence="2" id="KW-0732">Signal</keyword>
<proteinExistence type="predicted"/>
<organism evidence="3 4">
    <name type="scientific">Lagenidium giganteum</name>
    <dbReference type="NCBI Taxonomy" id="4803"/>
    <lineage>
        <taxon>Eukaryota</taxon>
        <taxon>Sar</taxon>
        <taxon>Stramenopiles</taxon>
        <taxon>Oomycota</taxon>
        <taxon>Peronosporomycetes</taxon>
        <taxon>Pythiales</taxon>
        <taxon>Pythiaceae</taxon>
    </lineage>
</organism>
<evidence type="ECO:0000256" key="1">
    <source>
        <dbReference type="SAM" id="MobiDB-lite"/>
    </source>
</evidence>
<feature type="compositionally biased region" description="Basic residues" evidence="1">
    <location>
        <begin position="112"/>
        <end position="122"/>
    </location>
</feature>
<comment type="caution">
    <text evidence="3">The sequence shown here is derived from an EMBL/GenBank/DDBJ whole genome shotgun (WGS) entry which is preliminary data.</text>
</comment>
<evidence type="ECO:0000313" key="4">
    <source>
        <dbReference type="Proteomes" id="UP001146120"/>
    </source>
</evidence>
<feature type="signal peptide" evidence="2">
    <location>
        <begin position="1"/>
        <end position="22"/>
    </location>
</feature>
<feature type="chain" id="PRO_5043977060" evidence="2">
    <location>
        <begin position="23"/>
        <end position="122"/>
    </location>
</feature>
<keyword evidence="4" id="KW-1185">Reference proteome</keyword>